<reference evidence="2 3" key="1">
    <citation type="journal article" date="2020" name="Mol. Plant">
        <title>The Chromosome-Based Rubber Tree Genome Provides New Insights into Spurge Genome Evolution and Rubber Biosynthesis.</title>
        <authorList>
            <person name="Liu J."/>
            <person name="Shi C."/>
            <person name="Shi C.C."/>
            <person name="Li W."/>
            <person name="Zhang Q.J."/>
            <person name="Zhang Y."/>
            <person name="Li K."/>
            <person name="Lu H.F."/>
            <person name="Shi C."/>
            <person name="Zhu S.T."/>
            <person name="Xiao Z.Y."/>
            <person name="Nan H."/>
            <person name="Yue Y."/>
            <person name="Zhu X.G."/>
            <person name="Wu Y."/>
            <person name="Hong X.N."/>
            <person name="Fan G.Y."/>
            <person name="Tong Y."/>
            <person name="Zhang D."/>
            <person name="Mao C.L."/>
            <person name="Liu Y.L."/>
            <person name="Hao S.J."/>
            <person name="Liu W.Q."/>
            <person name="Lv M.Q."/>
            <person name="Zhang H.B."/>
            <person name="Liu Y."/>
            <person name="Hu-Tang G.R."/>
            <person name="Wang J.P."/>
            <person name="Wang J.H."/>
            <person name="Sun Y.H."/>
            <person name="Ni S.B."/>
            <person name="Chen W.B."/>
            <person name="Zhang X.C."/>
            <person name="Jiao Y.N."/>
            <person name="Eichler E.E."/>
            <person name="Li G.H."/>
            <person name="Liu X."/>
            <person name="Gao L.Z."/>
        </authorList>
    </citation>
    <scope>NUCLEOTIDE SEQUENCE [LARGE SCALE GENOMIC DNA]</scope>
    <source>
        <strain evidence="3">cv. GT1</strain>
        <tissue evidence="2">Leaf</tissue>
    </source>
</reference>
<sequence length="299" mass="33980">MKGSNSDMIEKFKLQMQEFEMTNLGLVSYFLAMDTRQEKNGIFIRQKKFAQEISHGKLQTSRYTTYAESKLSKDDGTAQVEGKLYRSLIGSLLYLTTTRPALMYPASLLSRFMSSKTKGKWTAKDPSLISFDFTRSLISRLKGVCWAIAIATVIEARGNMKKDLSTDECLSLSNQILINNFGEEAIRRIKILDEFLMSDGVCLEENCKYLGKMPRNPPKEIFHGHEPQKLEDDEPSHHAVTIIGIVIDSENNEFWEIRNSWGDLWSNGGYRRIRKGLGLSGALETLCSQGFGAKQYRML</sequence>
<dbReference type="InterPro" id="IPR038765">
    <property type="entry name" value="Papain-like_cys_pep_sf"/>
</dbReference>
<evidence type="ECO:0000259" key="1">
    <source>
        <dbReference type="Pfam" id="PF00112"/>
    </source>
</evidence>
<protein>
    <recommendedName>
        <fullName evidence="1">Peptidase C1A papain C-terminal domain-containing protein</fullName>
    </recommendedName>
</protein>
<dbReference type="Proteomes" id="UP000467840">
    <property type="component" value="Chromosome 4"/>
</dbReference>
<name>A0A6A6LMZ6_HEVBR</name>
<comment type="caution">
    <text evidence="2">The sequence shown here is derived from an EMBL/GenBank/DDBJ whole genome shotgun (WGS) entry which is preliminary data.</text>
</comment>
<dbReference type="GO" id="GO:0006508">
    <property type="term" value="P:proteolysis"/>
    <property type="evidence" value="ECO:0007669"/>
    <property type="project" value="InterPro"/>
</dbReference>
<organism evidence="2 3">
    <name type="scientific">Hevea brasiliensis</name>
    <name type="common">Para rubber tree</name>
    <name type="synonym">Siphonia brasiliensis</name>
    <dbReference type="NCBI Taxonomy" id="3981"/>
    <lineage>
        <taxon>Eukaryota</taxon>
        <taxon>Viridiplantae</taxon>
        <taxon>Streptophyta</taxon>
        <taxon>Embryophyta</taxon>
        <taxon>Tracheophyta</taxon>
        <taxon>Spermatophyta</taxon>
        <taxon>Magnoliopsida</taxon>
        <taxon>eudicotyledons</taxon>
        <taxon>Gunneridae</taxon>
        <taxon>Pentapetalae</taxon>
        <taxon>rosids</taxon>
        <taxon>fabids</taxon>
        <taxon>Malpighiales</taxon>
        <taxon>Euphorbiaceae</taxon>
        <taxon>Crotonoideae</taxon>
        <taxon>Micrandreae</taxon>
        <taxon>Hevea</taxon>
    </lineage>
</organism>
<dbReference type="SUPFAM" id="SSF54001">
    <property type="entry name" value="Cysteine proteinases"/>
    <property type="match status" value="1"/>
</dbReference>
<dbReference type="AlphaFoldDB" id="A0A6A6LMZ6"/>
<feature type="domain" description="Peptidase C1A papain C-terminal" evidence="1">
    <location>
        <begin position="234"/>
        <end position="277"/>
    </location>
</feature>
<dbReference type="GO" id="GO:0008234">
    <property type="term" value="F:cysteine-type peptidase activity"/>
    <property type="evidence" value="ECO:0007669"/>
    <property type="project" value="InterPro"/>
</dbReference>
<keyword evidence="3" id="KW-1185">Reference proteome</keyword>
<dbReference type="EMBL" id="JAAGAX010000010">
    <property type="protein sequence ID" value="KAF2300989.1"/>
    <property type="molecule type" value="Genomic_DNA"/>
</dbReference>
<dbReference type="Pfam" id="PF00112">
    <property type="entry name" value="Peptidase_C1"/>
    <property type="match status" value="1"/>
</dbReference>
<evidence type="ECO:0000313" key="2">
    <source>
        <dbReference type="EMBL" id="KAF2300989.1"/>
    </source>
</evidence>
<accession>A0A6A6LMZ6</accession>
<dbReference type="InterPro" id="IPR000668">
    <property type="entry name" value="Peptidase_C1A_C"/>
</dbReference>
<evidence type="ECO:0000313" key="3">
    <source>
        <dbReference type="Proteomes" id="UP000467840"/>
    </source>
</evidence>
<dbReference type="Gene3D" id="3.90.70.10">
    <property type="entry name" value="Cysteine proteinases"/>
    <property type="match status" value="1"/>
</dbReference>
<proteinExistence type="predicted"/>
<gene>
    <name evidence="2" type="ORF">GH714_018995</name>
</gene>